<sequence length="244" mass="28343">MKKKLFLLVFTIMSYFLVNAQVHIDTLFLGNCELLNSSGFLSIHPKEYKVIMIPFFVKGKNVAIDLLDIPVEIDPELDREQYQKAVDNHPWTRWADEMETRVFSSDLMKMVENKVDSLGLKTTIYGSIYFDKKGKLLSYEIVIPSDILDFLTEELLGQFQAVCLDEVGGGNVPKNVLNSVFLRLSTEEFLESMKKSVLEYQEKMKKGKTPYRGHFFNHFLPIKDRPKSDYGKLEFRRYLNNSVE</sequence>
<evidence type="ECO:0000313" key="5">
    <source>
        <dbReference type="Proteomes" id="UP001302374"/>
    </source>
</evidence>
<keyword evidence="5" id="KW-1185">Reference proteome</keyword>
<dbReference type="Proteomes" id="UP000576368">
    <property type="component" value="Unassembled WGS sequence"/>
</dbReference>
<evidence type="ECO:0000313" key="4">
    <source>
        <dbReference type="Proteomes" id="UP000576368"/>
    </source>
</evidence>
<feature type="chain" id="PRO_5031273131" evidence="1">
    <location>
        <begin position="21"/>
        <end position="244"/>
    </location>
</feature>
<keyword evidence="1" id="KW-0732">Signal</keyword>
<dbReference type="GeneID" id="86891884"/>
<feature type="signal peptide" evidence="1">
    <location>
        <begin position="1"/>
        <end position="20"/>
    </location>
</feature>
<dbReference type="RefSeq" id="WP_118304525.1">
    <property type="nucleotide sequence ID" value="NZ_BMPA01000001.1"/>
</dbReference>
<proteinExistence type="predicted"/>
<evidence type="ECO:0000256" key="1">
    <source>
        <dbReference type="SAM" id="SignalP"/>
    </source>
</evidence>
<dbReference type="AlphaFoldDB" id="A0A7X5YAB7"/>
<dbReference type="EMBL" id="JAATLI010000001">
    <property type="protein sequence ID" value="NJC16718.1"/>
    <property type="molecule type" value="Genomic_DNA"/>
</dbReference>
<reference evidence="3 5" key="1">
    <citation type="submission" date="2019-09" db="EMBL/GenBank/DDBJ databases">
        <title>Butyricimonas paravirosa DSM 105722 (=214-4 = JCM 18677 = CCUG 65563).</title>
        <authorList>
            <person name="Le Roy T."/>
            <person name="Cani P.D."/>
        </authorList>
    </citation>
    <scope>NUCLEOTIDE SEQUENCE [LARGE SCALE GENOMIC DNA]</scope>
    <source>
        <strain evidence="3 5">DSM 105722</strain>
    </source>
</reference>
<gene>
    <name evidence="3" type="ORF">F1644_11290</name>
    <name evidence="2" type="ORF">GGR15_000320</name>
</gene>
<evidence type="ECO:0000313" key="2">
    <source>
        <dbReference type="EMBL" id="NJC16718.1"/>
    </source>
</evidence>
<reference evidence="2 4" key="2">
    <citation type="submission" date="2020-03" db="EMBL/GenBank/DDBJ databases">
        <title>Genomic Encyclopedia of Type Strains, Phase IV (KMG-IV): sequencing the most valuable type-strain genomes for metagenomic binning, comparative biology and taxonomic classification.</title>
        <authorList>
            <person name="Goeker M."/>
        </authorList>
    </citation>
    <scope>NUCLEOTIDE SEQUENCE [LARGE SCALE GENOMIC DNA]</scope>
    <source>
        <strain evidence="2 4">DSM 105722</strain>
    </source>
</reference>
<evidence type="ECO:0000313" key="3">
    <source>
        <dbReference type="EMBL" id="WOF12810.1"/>
    </source>
</evidence>
<dbReference type="Proteomes" id="UP001302374">
    <property type="component" value="Chromosome"/>
</dbReference>
<accession>A0A7X5YAB7</accession>
<organism evidence="2 4">
    <name type="scientific">Butyricimonas paravirosa</name>
    <dbReference type="NCBI Taxonomy" id="1472417"/>
    <lineage>
        <taxon>Bacteria</taxon>
        <taxon>Pseudomonadati</taxon>
        <taxon>Bacteroidota</taxon>
        <taxon>Bacteroidia</taxon>
        <taxon>Bacteroidales</taxon>
        <taxon>Odoribacteraceae</taxon>
        <taxon>Butyricimonas</taxon>
    </lineage>
</organism>
<name>A0A7X5YAB7_9BACT</name>
<protein>
    <submittedName>
        <fullName evidence="2">Uncharacterized protein</fullName>
    </submittedName>
</protein>
<dbReference type="EMBL" id="CP043839">
    <property type="protein sequence ID" value="WOF12810.1"/>
    <property type="molecule type" value="Genomic_DNA"/>
</dbReference>